<evidence type="ECO:0000313" key="1">
    <source>
        <dbReference type="EMBL" id="MED6233650.1"/>
    </source>
</evidence>
<sequence>QYKRTTNVTKLILTLNDIVFIDTQVSKKKLNDESIMRSLLEIKTPLRSIARSYILTTPESSNIGILEGDWVWLKKIPFEKTTTSVTQNTQNLFSQYRQVWLEGVAVAAWRSKMSRHGHTFGFNFHIHRLICTKFNVIDPSPVPNRDLMTYLVGVA</sequence>
<reference evidence="1 2" key="1">
    <citation type="submission" date="2021-07" db="EMBL/GenBank/DDBJ databases">
        <authorList>
            <person name="Palmer J.M."/>
        </authorList>
    </citation>
    <scope>NUCLEOTIDE SEQUENCE [LARGE SCALE GENOMIC DNA]</scope>
    <source>
        <strain evidence="1 2">AT_MEX2019</strain>
        <tissue evidence="1">Muscle</tissue>
    </source>
</reference>
<proteinExistence type="predicted"/>
<organism evidence="1 2">
    <name type="scientific">Ataeniobius toweri</name>
    <dbReference type="NCBI Taxonomy" id="208326"/>
    <lineage>
        <taxon>Eukaryota</taxon>
        <taxon>Metazoa</taxon>
        <taxon>Chordata</taxon>
        <taxon>Craniata</taxon>
        <taxon>Vertebrata</taxon>
        <taxon>Euteleostomi</taxon>
        <taxon>Actinopterygii</taxon>
        <taxon>Neopterygii</taxon>
        <taxon>Teleostei</taxon>
        <taxon>Neoteleostei</taxon>
        <taxon>Acanthomorphata</taxon>
        <taxon>Ovalentaria</taxon>
        <taxon>Atherinomorphae</taxon>
        <taxon>Cyprinodontiformes</taxon>
        <taxon>Goodeidae</taxon>
        <taxon>Ataeniobius</taxon>
    </lineage>
</organism>
<comment type="caution">
    <text evidence="1">The sequence shown here is derived from an EMBL/GenBank/DDBJ whole genome shotgun (WGS) entry which is preliminary data.</text>
</comment>
<gene>
    <name evidence="1" type="ORF">ATANTOWER_014502</name>
</gene>
<name>A0ABU7A7S3_9TELE</name>
<accession>A0ABU7A7S3</accession>
<feature type="non-terminal residue" evidence="1">
    <location>
        <position position="1"/>
    </location>
</feature>
<dbReference type="EMBL" id="JAHUTI010003021">
    <property type="protein sequence ID" value="MED6233650.1"/>
    <property type="molecule type" value="Genomic_DNA"/>
</dbReference>
<keyword evidence="2" id="KW-1185">Reference proteome</keyword>
<evidence type="ECO:0000313" key="2">
    <source>
        <dbReference type="Proteomes" id="UP001345963"/>
    </source>
</evidence>
<dbReference type="Proteomes" id="UP001345963">
    <property type="component" value="Unassembled WGS sequence"/>
</dbReference>
<protein>
    <submittedName>
        <fullName evidence="1">Uncharacterized protein</fullName>
    </submittedName>
</protein>